<evidence type="ECO:0000313" key="5">
    <source>
        <dbReference type="EMBL" id="GAP30355.1"/>
    </source>
</evidence>
<gene>
    <name evidence="4" type="ORF">NS506_05569</name>
    <name evidence="5" type="ORF">NSK11_contig00078-0031</name>
</gene>
<dbReference type="Proteomes" id="UP000180166">
    <property type="component" value="Chromosome"/>
</dbReference>
<keyword evidence="2 4" id="KW-0560">Oxidoreductase</keyword>
<dbReference type="EMBL" id="BBYQ01000078">
    <property type="protein sequence ID" value="GAP30355.1"/>
    <property type="molecule type" value="Genomic_DNA"/>
</dbReference>
<protein>
    <submittedName>
        <fullName evidence="4">2-(S)-hydroxypropyl-CoM dehydrogenase</fullName>
        <ecNumber evidence="4">1.1.1.-</ecNumber>
        <ecNumber evidence="4">1.1.1.381</ecNumber>
    </submittedName>
</protein>
<accession>A0ABC8AZ34</accession>
<dbReference type="InterPro" id="IPR036291">
    <property type="entry name" value="NAD(P)-bd_dom_sf"/>
</dbReference>
<dbReference type="SUPFAM" id="SSF51735">
    <property type="entry name" value="NAD(P)-binding Rossmann-fold domains"/>
    <property type="match status" value="1"/>
</dbReference>
<dbReference type="PANTHER" id="PTHR43669:SF3">
    <property type="entry name" value="ALCOHOL DEHYDROGENASE, PUTATIVE (AFU_ORTHOLOGUE AFUA_3G03445)-RELATED"/>
    <property type="match status" value="1"/>
</dbReference>
<dbReference type="EC" id="1.1.1.381" evidence="4"/>
<reference evidence="6" key="1">
    <citation type="submission" date="2015-07" db="EMBL/GenBank/DDBJ databases">
        <title>Nocardia seriolae U-1 whole genome shotgun sequence.</title>
        <authorList>
            <person name="Imajoh M."/>
            <person name="Fukumoto Y."/>
            <person name="Sukeda M."/>
            <person name="Yamane J."/>
            <person name="Yamasaki K."/>
            <person name="Shimizu M."/>
            <person name="Ohnishi K."/>
            <person name="Oshima S."/>
        </authorList>
    </citation>
    <scope>NUCLEOTIDE SEQUENCE [LARGE SCALE GENOMIC DNA]</scope>
    <source>
        <strain evidence="6">U-1</strain>
    </source>
</reference>
<evidence type="ECO:0000256" key="1">
    <source>
        <dbReference type="ARBA" id="ARBA00006484"/>
    </source>
</evidence>
<evidence type="ECO:0000313" key="6">
    <source>
        <dbReference type="Proteomes" id="UP000037179"/>
    </source>
</evidence>
<keyword evidence="6" id="KW-1185">Reference proteome</keyword>
<evidence type="ECO:0000313" key="4">
    <source>
        <dbReference type="EMBL" id="APA99615.1"/>
    </source>
</evidence>
<comment type="similarity">
    <text evidence="1 3">Belongs to the short-chain dehydrogenases/reductases (SDR) family.</text>
</comment>
<dbReference type="PRINTS" id="PR00081">
    <property type="entry name" value="GDHRDH"/>
</dbReference>
<proteinExistence type="inferred from homology"/>
<reference evidence="4 7" key="3">
    <citation type="submission" date="2016-10" db="EMBL/GenBank/DDBJ databases">
        <title>Genome sequence of Nocardia seriolae strain EM150506, isolated from Anguila japonica.</title>
        <authorList>
            <person name="Han H.-J."/>
        </authorList>
    </citation>
    <scope>NUCLEOTIDE SEQUENCE [LARGE SCALE GENOMIC DNA]</scope>
    <source>
        <strain evidence="4 7">EM150506</strain>
    </source>
</reference>
<sequence length="274" mass="29145">MSPENPMSQPDSTSRPAVFVTGAAAGIGRAIAARFARQGWTVGLYDIDAEAVRATAAELGGHTVTGCFDVTDPAGWEQALKEFADATGRLDVLVNNAGILYSGAFGELPIERHHRLVDVNVKGVLNGCHTALPYLRRTPGSRVVNLASAAAFYGQPGLATYGATKAAVRSLTEALDLEWRHFGIEVSDLLPLFVATDMMTEVNRGSKSATTLGVRLTPDDVADAVWHTATHRRGLRGPHVLVGLQTKLTSLASRLAPPFLARAFTGWISEADSL</sequence>
<reference evidence="5 6" key="2">
    <citation type="journal article" date="2016" name="Genome Announc.">
        <title>Draft Genome Sequence of Erythromycin- and Oxytetracycline-Sensitive Nocardia seriolae Strain U-1 (NBRC 110359).</title>
        <authorList>
            <person name="Imajoh M."/>
            <person name="Sukeda M."/>
            <person name="Shimizu M."/>
            <person name="Yamane J."/>
            <person name="Ohnishi K."/>
            <person name="Oshima S."/>
        </authorList>
    </citation>
    <scope>NUCLEOTIDE SEQUENCE [LARGE SCALE GENOMIC DNA]</scope>
    <source>
        <strain evidence="5 6">U-1</strain>
    </source>
</reference>
<dbReference type="Pfam" id="PF00106">
    <property type="entry name" value="adh_short"/>
    <property type="match status" value="1"/>
</dbReference>
<dbReference type="PRINTS" id="PR00080">
    <property type="entry name" value="SDRFAMILY"/>
</dbReference>
<dbReference type="RefSeq" id="WP_228102752.1">
    <property type="nucleotide sequence ID" value="NZ_AP017900.1"/>
</dbReference>
<dbReference type="InterPro" id="IPR002347">
    <property type="entry name" value="SDR_fam"/>
</dbReference>
<dbReference type="EC" id="1.1.1.-" evidence="4"/>
<evidence type="ECO:0000256" key="3">
    <source>
        <dbReference type="RuleBase" id="RU000363"/>
    </source>
</evidence>
<dbReference type="Gene3D" id="3.40.50.720">
    <property type="entry name" value="NAD(P)-binding Rossmann-like Domain"/>
    <property type="match status" value="1"/>
</dbReference>
<organism evidence="4 7">
    <name type="scientific">Nocardia seriolae</name>
    <dbReference type="NCBI Taxonomy" id="37332"/>
    <lineage>
        <taxon>Bacteria</taxon>
        <taxon>Bacillati</taxon>
        <taxon>Actinomycetota</taxon>
        <taxon>Actinomycetes</taxon>
        <taxon>Mycobacteriales</taxon>
        <taxon>Nocardiaceae</taxon>
        <taxon>Nocardia</taxon>
    </lineage>
</organism>
<dbReference type="GO" id="GO:0016491">
    <property type="term" value="F:oxidoreductase activity"/>
    <property type="evidence" value="ECO:0007669"/>
    <property type="project" value="UniProtKB-KW"/>
</dbReference>
<dbReference type="EMBL" id="CP017839">
    <property type="protein sequence ID" value="APA99615.1"/>
    <property type="molecule type" value="Genomic_DNA"/>
</dbReference>
<dbReference type="GeneID" id="93374064"/>
<dbReference type="Proteomes" id="UP000037179">
    <property type="component" value="Unassembled WGS sequence"/>
</dbReference>
<dbReference type="KEGG" id="nsr:NS506_05569"/>
<name>A0ABC8AZ34_9NOCA</name>
<dbReference type="NCBIfam" id="NF006123">
    <property type="entry name" value="PRK08267.1"/>
    <property type="match status" value="1"/>
</dbReference>
<dbReference type="PANTHER" id="PTHR43669">
    <property type="entry name" value="5-KETO-D-GLUCONATE 5-REDUCTASE"/>
    <property type="match status" value="1"/>
</dbReference>
<evidence type="ECO:0000313" key="7">
    <source>
        <dbReference type="Proteomes" id="UP000180166"/>
    </source>
</evidence>
<dbReference type="AlphaFoldDB" id="A0ABC8AZ34"/>
<evidence type="ECO:0000256" key="2">
    <source>
        <dbReference type="ARBA" id="ARBA00023002"/>
    </source>
</evidence>